<feature type="domain" description="HTH cro/C1-type" evidence="1">
    <location>
        <begin position="35"/>
        <end position="65"/>
    </location>
</feature>
<name>A0A0F9T2P0_9ZZZZ</name>
<protein>
    <recommendedName>
        <fullName evidence="1">HTH cro/C1-type domain-containing protein</fullName>
    </recommendedName>
</protein>
<dbReference type="Gene3D" id="1.10.260.40">
    <property type="entry name" value="lambda repressor-like DNA-binding domains"/>
    <property type="match status" value="1"/>
</dbReference>
<dbReference type="PROSITE" id="PS50943">
    <property type="entry name" value="HTH_CROC1"/>
    <property type="match status" value="1"/>
</dbReference>
<dbReference type="EMBL" id="LAZR01002015">
    <property type="protein sequence ID" value="KKN35738.1"/>
    <property type="molecule type" value="Genomic_DNA"/>
</dbReference>
<dbReference type="SUPFAM" id="SSF47413">
    <property type="entry name" value="lambda repressor-like DNA-binding domains"/>
    <property type="match status" value="1"/>
</dbReference>
<proteinExistence type="predicted"/>
<sequence length="111" mass="12421">MTGRTSFSTLRNRMSPDAQARARAKSEALETEMALAEVRRAMQLSQEELAAILQINQASVAKMEKRTDMYVGTVRRFIQAMGGELEIIARFPDREIKIDQFAEEKTPASAG</sequence>
<dbReference type="SMART" id="SM00530">
    <property type="entry name" value="HTH_XRE"/>
    <property type="match status" value="1"/>
</dbReference>
<reference evidence="2" key="1">
    <citation type="journal article" date="2015" name="Nature">
        <title>Complex archaea that bridge the gap between prokaryotes and eukaryotes.</title>
        <authorList>
            <person name="Spang A."/>
            <person name="Saw J.H."/>
            <person name="Jorgensen S.L."/>
            <person name="Zaremba-Niedzwiedzka K."/>
            <person name="Martijn J."/>
            <person name="Lind A.E."/>
            <person name="van Eijk R."/>
            <person name="Schleper C."/>
            <person name="Guy L."/>
            <person name="Ettema T.J."/>
        </authorList>
    </citation>
    <scope>NUCLEOTIDE SEQUENCE</scope>
</reference>
<dbReference type="AlphaFoldDB" id="A0A0F9T2P0"/>
<dbReference type="Pfam" id="PF13744">
    <property type="entry name" value="HTH_37"/>
    <property type="match status" value="1"/>
</dbReference>
<dbReference type="InterPro" id="IPR001387">
    <property type="entry name" value="Cro/C1-type_HTH"/>
</dbReference>
<evidence type="ECO:0000259" key="1">
    <source>
        <dbReference type="PROSITE" id="PS50943"/>
    </source>
</evidence>
<dbReference type="InterPro" id="IPR039554">
    <property type="entry name" value="HigA2-like_HTH"/>
</dbReference>
<gene>
    <name evidence="2" type="ORF">LCGC14_0780490</name>
</gene>
<evidence type="ECO:0000313" key="2">
    <source>
        <dbReference type="EMBL" id="KKN35738.1"/>
    </source>
</evidence>
<organism evidence="2">
    <name type="scientific">marine sediment metagenome</name>
    <dbReference type="NCBI Taxonomy" id="412755"/>
    <lineage>
        <taxon>unclassified sequences</taxon>
        <taxon>metagenomes</taxon>
        <taxon>ecological metagenomes</taxon>
    </lineage>
</organism>
<dbReference type="GO" id="GO:0003677">
    <property type="term" value="F:DNA binding"/>
    <property type="evidence" value="ECO:0007669"/>
    <property type="project" value="InterPro"/>
</dbReference>
<dbReference type="CDD" id="cd00093">
    <property type="entry name" value="HTH_XRE"/>
    <property type="match status" value="1"/>
</dbReference>
<dbReference type="InterPro" id="IPR010982">
    <property type="entry name" value="Lambda_DNA-bd_dom_sf"/>
</dbReference>
<comment type="caution">
    <text evidence="2">The sequence shown here is derived from an EMBL/GenBank/DDBJ whole genome shotgun (WGS) entry which is preliminary data.</text>
</comment>
<accession>A0A0F9T2P0</accession>